<keyword evidence="2" id="KW-1185">Reference proteome</keyword>
<accession>A0A484MDA8</accession>
<proteinExistence type="predicted"/>
<evidence type="ECO:0000313" key="2">
    <source>
        <dbReference type="Proteomes" id="UP000595140"/>
    </source>
</evidence>
<dbReference type="EMBL" id="OOIL02003256">
    <property type="protein sequence ID" value="VFQ86752.1"/>
    <property type="molecule type" value="Genomic_DNA"/>
</dbReference>
<dbReference type="OrthoDB" id="1227408at2759"/>
<sequence length="68" mass="7939">MEEEIVFLFFIGCQFANQVWTTSDLGWYTLKISSFVLWLEKLFRPFDLHDQAGLALHTVWTIWGATLG</sequence>
<name>A0A484MDA8_9ASTE</name>
<gene>
    <name evidence="1" type="ORF">CCAM_LOCUS28528</name>
</gene>
<organism evidence="1 2">
    <name type="scientific">Cuscuta campestris</name>
    <dbReference type="NCBI Taxonomy" id="132261"/>
    <lineage>
        <taxon>Eukaryota</taxon>
        <taxon>Viridiplantae</taxon>
        <taxon>Streptophyta</taxon>
        <taxon>Embryophyta</taxon>
        <taxon>Tracheophyta</taxon>
        <taxon>Spermatophyta</taxon>
        <taxon>Magnoliopsida</taxon>
        <taxon>eudicotyledons</taxon>
        <taxon>Gunneridae</taxon>
        <taxon>Pentapetalae</taxon>
        <taxon>asterids</taxon>
        <taxon>lamiids</taxon>
        <taxon>Solanales</taxon>
        <taxon>Convolvulaceae</taxon>
        <taxon>Cuscuteae</taxon>
        <taxon>Cuscuta</taxon>
        <taxon>Cuscuta subgen. Grammica</taxon>
        <taxon>Cuscuta sect. Cleistogrammica</taxon>
    </lineage>
</organism>
<dbReference type="AlphaFoldDB" id="A0A484MDA8"/>
<reference evidence="1 2" key="1">
    <citation type="submission" date="2018-04" db="EMBL/GenBank/DDBJ databases">
        <authorList>
            <person name="Vogel A."/>
        </authorList>
    </citation>
    <scope>NUCLEOTIDE SEQUENCE [LARGE SCALE GENOMIC DNA]</scope>
</reference>
<dbReference type="Proteomes" id="UP000595140">
    <property type="component" value="Unassembled WGS sequence"/>
</dbReference>
<protein>
    <submittedName>
        <fullName evidence="1">Uncharacterized protein</fullName>
    </submittedName>
</protein>
<evidence type="ECO:0000313" key="1">
    <source>
        <dbReference type="EMBL" id="VFQ86752.1"/>
    </source>
</evidence>